<dbReference type="PROSITE" id="PS51257">
    <property type="entry name" value="PROKAR_LIPOPROTEIN"/>
    <property type="match status" value="1"/>
</dbReference>
<accession>A0A6C0UJF8</accession>
<dbReference type="GeneID" id="44079561"/>
<proteinExistence type="predicted"/>
<dbReference type="EMBL" id="CP048739">
    <property type="protein sequence ID" value="QIB74431.1"/>
    <property type="molecule type" value="Genomic_DNA"/>
</dbReference>
<sequence length="360" mass="39263">MERDVNRRRFLGASTLLIGALAGCPGGQPEETPATTPSPSPEETPTATPTPEEPMTEMGAEVTVRQESGKTVYWVLPGERRLSPTVFGTPDNPRFGADLLEFRIEQAKQLPEPLSNAIPQLLQDLPSLVAVPEQARESVDSPIAHEKLTEPTLFSDNAQITSGEFEVTYKDQRPYDRPGAPGDTPDEADLTATFTDPAENEYELQLDHIVQPPIPGYETGGGVMTGAWHHGVTGTGSPLMPKLFAYGAFWGVGNVLVNGEVATEDGFRVIHFMTTQTVRDQDYRLALDEELPLPTESTIAGRAHHTHGVVLPIRPTPDGPVFDPVPTAFELPNGNPQPFIHAMWEQEELVNSPFKQEMSG</sequence>
<dbReference type="InterPro" id="IPR006311">
    <property type="entry name" value="TAT_signal"/>
</dbReference>
<gene>
    <name evidence="2" type="ORF">G3I44_09130</name>
</gene>
<organism evidence="2 3">
    <name type="scientific">Halogeometricum borinquense</name>
    <dbReference type="NCBI Taxonomy" id="60847"/>
    <lineage>
        <taxon>Archaea</taxon>
        <taxon>Methanobacteriati</taxon>
        <taxon>Methanobacteriota</taxon>
        <taxon>Stenosarchaea group</taxon>
        <taxon>Halobacteria</taxon>
        <taxon>Halobacteriales</taxon>
        <taxon>Haloferacaceae</taxon>
        <taxon>Halogeometricum</taxon>
    </lineage>
</organism>
<protein>
    <submittedName>
        <fullName evidence="2">Uncharacterized protein</fullName>
    </submittedName>
</protein>
<evidence type="ECO:0000313" key="2">
    <source>
        <dbReference type="EMBL" id="QIB74431.1"/>
    </source>
</evidence>
<evidence type="ECO:0000313" key="3">
    <source>
        <dbReference type="Proteomes" id="UP000465846"/>
    </source>
</evidence>
<evidence type="ECO:0000256" key="1">
    <source>
        <dbReference type="SAM" id="MobiDB-lite"/>
    </source>
</evidence>
<dbReference type="Proteomes" id="UP000465846">
    <property type="component" value="Chromosome"/>
</dbReference>
<dbReference type="AlphaFoldDB" id="A0A6C0UJF8"/>
<dbReference type="RefSeq" id="WP_163486359.1">
    <property type="nucleotide sequence ID" value="NZ_CP048739.1"/>
</dbReference>
<name>A0A6C0UJF8_9EURY</name>
<feature type="region of interest" description="Disordered" evidence="1">
    <location>
        <begin position="21"/>
        <end position="64"/>
    </location>
</feature>
<feature type="region of interest" description="Disordered" evidence="1">
    <location>
        <begin position="171"/>
        <end position="190"/>
    </location>
</feature>
<reference evidence="2 3" key="1">
    <citation type="submission" date="2020-02" db="EMBL/GenBank/DDBJ databases">
        <title>Whole genome sequence of Halogeometricum borinquense strain wsp4.</title>
        <authorList>
            <person name="Verma D.K."/>
            <person name="Gopal K."/>
            <person name="Prasad E.S."/>
        </authorList>
    </citation>
    <scope>NUCLEOTIDE SEQUENCE [LARGE SCALE GENOMIC DNA]</scope>
    <source>
        <strain evidence="3">wsp4</strain>
    </source>
</reference>
<dbReference type="PROSITE" id="PS51318">
    <property type="entry name" value="TAT"/>
    <property type="match status" value="1"/>
</dbReference>